<keyword evidence="3" id="KW-1185">Reference proteome</keyword>
<organism evidence="2 3">
    <name type="scientific">Streptomyces inhibens</name>
    <dbReference type="NCBI Taxonomy" id="2293571"/>
    <lineage>
        <taxon>Bacteria</taxon>
        <taxon>Bacillati</taxon>
        <taxon>Actinomycetota</taxon>
        <taxon>Actinomycetes</taxon>
        <taxon>Kitasatosporales</taxon>
        <taxon>Streptomycetaceae</taxon>
        <taxon>Streptomyces</taxon>
    </lineage>
</organism>
<reference evidence="2 3" key="1">
    <citation type="submission" date="2018-08" db="EMBL/GenBank/DDBJ databases">
        <title>Streptomyces NEAU-D10 sp. nov., a novel Actinomycete isolated from soil.</title>
        <authorList>
            <person name="Jin L."/>
        </authorList>
    </citation>
    <scope>NUCLEOTIDE SEQUENCE [LARGE SCALE GENOMIC DNA]</scope>
    <source>
        <strain evidence="2 3">NEAU-D10</strain>
    </source>
</reference>
<sequence>MKRSLLSLRAAVVLSLGMVGGAGAGTLSLLAGHPTADSALCALAGAGAVITFLDRVIAADRETAPERAVPGPDGSEQSRRHV</sequence>
<feature type="region of interest" description="Disordered" evidence="1">
    <location>
        <begin position="63"/>
        <end position="82"/>
    </location>
</feature>
<dbReference type="AlphaFoldDB" id="A0A371Q3H3"/>
<protein>
    <submittedName>
        <fullName evidence="2">Uncharacterized protein</fullName>
    </submittedName>
</protein>
<gene>
    <name evidence="2" type="ORF">DY245_15960</name>
</gene>
<dbReference type="EMBL" id="QUAC01000127">
    <property type="protein sequence ID" value="REK89274.1"/>
    <property type="molecule type" value="Genomic_DNA"/>
</dbReference>
<evidence type="ECO:0000313" key="3">
    <source>
        <dbReference type="Proteomes" id="UP000262477"/>
    </source>
</evidence>
<dbReference type="RefSeq" id="WP_128507874.1">
    <property type="nucleotide sequence ID" value="NZ_QUAC01000127.1"/>
</dbReference>
<accession>A0A371Q3H3</accession>
<name>A0A371Q3H3_STRIH</name>
<comment type="caution">
    <text evidence="2">The sequence shown here is derived from an EMBL/GenBank/DDBJ whole genome shotgun (WGS) entry which is preliminary data.</text>
</comment>
<proteinExistence type="predicted"/>
<evidence type="ECO:0000256" key="1">
    <source>
        <dbReference type="SAM" id="MobiDB-lite"/>
    </source>
</evidence>
<evidence type="ECO:0000313" key="2">
    <source>
        <dbReference type="EMBL" id="REK89274.1"/>
    </source>
</evidence>
<dbReference type="Proteomes" id="UP000262477">
    <property type="component" value="Unassembled WGS sequence"/>
</dbReference>